<evidence type="ECO:0000256" key="1">
    <source>
        <dbReference type="SAM" id="MobiDB-lite"/>
    </source>
</evidence>
<gene>
    <name evidence="2" type="ORF">ACFPC0_27815</name>
</gene>
<evidence type="ECO:0000313" key="2">
    <source>
        <dbReference type="EMBL" id="MFC4331518.1"/>
    </source>
</evidence>
<dbReference type="Proteomes" id="UP001595824">
    <property type="component" value="Unassembled WGS sequence"/>
</dbReference>
<keyword evidence="3" id="KW-1185">Reference proteome</keyword>
<accession>A0ABV8TLX3</accession>
<protein>
    <submittedName>
        <fullName evidence="2">Uncharacterized protein</fullName>
    </submittedName>
</protein>
<sequence length="59" mass="6918">MSKRKREGSGVRRGEKGKWVGGERRIVREGRGKNKVANGERETKKVKKKRWAVRGRKRE</sequence>
<feature type="compositionally biased region" description="Basic residues" evidence="1">
    <location>
        <begin position="44"/>
        <end position="59"/>
    </location>
</feature>
<feature type="compositionally biased region" description="Basic and acidic residues" evidence="1">
    <location>
        <begin position="7"/>
        <end position="43"/>
    </location>
</feature>
<dbReference type="EMBL" id="JBHSDP010000027">
    <property type="protein sequence ID" value="MFC4331518.1"/>
    <property type="molecule type" value="Genomic_DNA"/>
</dbReference>
<feature type="region of interest" description="Disordered" evidence="1">
    <location>
        <begin position="1"/>
        <end position="59"/>
    </location>
</feature>
<evidence type="ECO:0000313" key="3">
    <source>
        <dbReference type="Proteomes" id="UP001595824"/>
    </source>
</evidence>
<reference evidence="3" key="1">
    <citation type="journal article" date="2019" name="Int. J. Syst. Evol. Microbiol.">
        <title>The Global Catalogue of Microorganisms (GCM) 10K type strain sequencing project: providing services to taxonomists for standard genome sequencing and annotation.</title>
        <authorList>
            <consortium name="The Broad Institute Genomics Platform"/>
            <consortium name="The Broad Institute Genome Sequencing Center for Infectious Disease"/>
            <person name="Wu L."/>
            <person name="Ma J."/>
        </authorList>
    </citation>
    <scope>NUCLEOTIDE SEQUENCE [LARGE SCALE GENOMIC DNA]</scope>
    <source>
        <strain evidence="3">PCU 347</strain>
    </source>
</reference>
<organism evidence="2 3">
    <name type="scientific">Streptomyces andamanensis</name>
    <dbReference type="NCBI Taxonomy" id="1565035"/>
    <lineage>
        <taxon>Bacteria</taxon>
        <taxon>Bacillati</taxon>
        <taxon>Actinomycetota</taxon>
        <taxon>Actinomycetes</taxon>
        <taxon>Kitasatosporales</taxon>
        <taxon>Streptomycetaceae</taxon>
        <taxon>Streptomyces</taxon>
    </lineage>
</organism>
<proteinExistence type="predicted"/>
<dbReference type="RefSeq" id="WP_381742866.1">
    <property type="nucleotide sequence ID" value="NZ_JBHSDP010000027.1"/>
</dbReference>
<name>A0ABV8TLX3_9ACTN</name>
<comment type="caution">
    <text evidence="2">The sequence shown here is derived from an EMBL/GenBank/DDBJ whole genome shotgun (WGS) entry which is preliminary data.</text>
</comment>